<sequence length="168" mass="17837">LQSAVAVLLHRMGAGDDVPLGTPATSRTDEVLHDAVGMFLNTLVLRTDLGGTPGFGDVVERARAFAATAYANADLPFDRVVEALNPPRAAGRNPLFQVMVSHQRRPELGGGMFGAQAAADDAVARTAARFDLEFEFVERPGEDGIEAAIRFSADRFDAATARGLGDRL</sequence>
<evidence type="ECO:0000259" key="1">
    <source>
        <dbReference type="Pfam" id="PF00668"/>
    </source>
</evidence>
<dbReference type="Gene3D" id="3.30.559.10">
    <property type="entry name" value="Chloramphenicol acetyltransferase-like domain"/>
    <property type="match status" value="1"/>
</dbReference>
<comment type="caution">
    <text evidence="2">The sequence shown here is derived from an EMBL/GenBank/DDBJ whole genome shotgun (WGS) entry which is preliminary data.</text>
</comment>
<proteinExistence type="predicted"/>
<evidence type="ECO:0000313" key="3">
    <source>
        <dbReference type="Proteomes" id="UP001596956"/>
    </source>
</evidence>
<keyword evidence="3" id="KW-1185">Reference proteome</keyword>
<feature type="non-terminal residue" evidence="2">
    <location>
        <position position="168"/>
    </location>
</feature>
<name>A0ABW3BM15_9ACTN</name>
<organism evidence="2 3">
    <name type="scientific">Streptomonospora algeriensis</name>
    <dbReference type="NCBI Taxonomy" id="995084"/>
    <lineage>
        <taxon>Bacteria</taxon>
        <taxon>Bacillati</taxon>
        <taxon>Actinomycetota</taxon>
        <taxon>Actinomycetes</taxon>
        <taxon>Streptosporangiales</taxon>
        <taxon>Nocardiopsidaceae</taxon>
        <taxon>Streptomonospora</taxon>
    </lineage>
</organism>
<dbReference type="InterPro" id="IPR001242">
    <property type="entry name" value="Condensation_dom"/>
</dbReference>
<dbReference type="Proteomes" id="UP001596956">
    <property type="component" value="Unassembled WGS sequence"/>
</dbReference>
<gene>
    <name evidence="2" type="ORF">ACFQZU_24390</name>
</gene>
<dbReference type="Pfam" id="PF00668">
    <property type="entry name" value="Condensation"/>
    <property type="match status" value="1"/>
</dbReference>
<dbReference type="Gene3D" id="3.30.559.30">
    <property type="entry name" value="Nonribosomal peptide synthetase, condensation domain"/>
    <property type="match status" value="1"/>
</dbReference>
<dbReference type="EMBL" id="JBHTHR010001666">
    <property type="protein sequence ID" value="MFD0804437.1"/>
    <property type="molecule type" value="Genomic_DNA"/>
</dbReference>
<feature type="domain" description="Condensation" evidence="1">
    <location>
        <begin position="1"/>
        <end position="166"/>
    </location>
</feature>
<protein>
    <submittedName>
        <fullName evidence="2">Condensation domain-containing protein</fullName>
    </submittedName>
</protein>
<dbReference type="PANTHER" id="PTHR45527">
    <property type="entry name" value="NONRIBOSOMAL PEPTIDE SYNTHETASE"/>
    <property type="match status" value="1"/>
</dbReference>
<dbReference type="InterPro" id="IPR023213">
    <property type="entry name" value="CAT-like_dom_sf"/>
</dbReference>
<evidence type="ECO:0000313" key="2">
    <source>
        <dbReference type="EMBL" id="MFD0804437.1"/>
    </source>
</evidence>
<reference evidence="3" key="1">
    <citation type="journal article" date="2019" name="Int. J. Syst. Evol. Microbiol.">
        <title>The Global Catalogue of Microorganisms (GCM) 10K type strain sequencing project: providing services to taxonomists for standard genome sequencing and annotation.</title>
        <authorList>
            <consortium name="The Broad Institute Genomics Platform"/>
            <consortium name="The Broad Institute Genome Sequencing Center for Infectious Disease"/>
            <person name="Wu L."/>
            <person name="Ma J."/>
        </authorList>
    </citation>
    <scope>NUCLEOTIDE SEQUENCE [LARGE SCALE GENOMIC DNA]</scope>
    <source>
        <strain evidence="3">CCUG 63369</strain>
    </source>
</reference>
<accession>A0ABW3BM15</accession>
<dbReference type="SUPFAM" id="SSF52777">
    <property type="entry name" value="CoA-dependent acyltransferases"/>
    <property type="match status" value="1"/>
</dbReference>
<dbReference type="PANTHER" id="PTHR45527:SF1">
    <property type="entry name" value="FATTY ACID SYNTHASE"/>
    <property type="match status" value="1"/>
</dbReference>
<feature type="non-terminal residue" evidence="2">
    <location>
        <position position="1"/>
    </location>
</feature>